<feature type="compositionally biased region" description="Polar residues" evidence="1">
    <location>
        <begin position="27"/>
        <end position="44"/>
    </location>
</feature>
<dbReference type="Proteomes" id="UP000190868">
    <property type="component" value="Chromosome"/>
</dbReference>
<evidence type="ECO:0000256" key="1">
    <source>
        <dbReference type="SAM" id="MobiDB-lite"/>
    </source>
</evidence>
<name>A0A1S6U6L1_9BACT</name>
<evidence type="ECO:0000313" key="2">
    <source>
        <dbReference type="EMBL" id="AQW87087.1"/>
    </source>
</evidence>
<feature type="region of interest" description="Disordered" evidence="1">
    <location>
        <begin position="1"/>
        <end position="44"/>
    </location>
</feature>
<dbReference type="EMBL" id="CP017258">
    <property type="protein sequence ID" value="AQW87087.1"/>
    <property type="molecule type" value="Genomic_DNA"/>
</dbReference>
<evidence type="ECO:0000313" key="3">
    <source>
        <dbReference type="Proteomes" id="UP000190868"/>
    </source>
</evidence>
<organism evidence="2 3">
    <name type="scientific">Campylobacter pinnipediorum subsp. caledonicus</name>
    <dbReference type="NCBI Taxonomy" id="1874362"/>
    <lineage>
        <taxon>Bacteria</taxon>
        <taxon>Pseudomonadati</taxon>
        <taxon>Campylobacterota</taxon>
        <taxon>Epsilonproteobacteria</taxon>
        <taxon>Campylobacterales</taxon>
        <taxon>Campylobacteraceae</taxon>
        <taxon>Campylobacter</taxon>
    </lineage>
</organism>
<feature type="compositionally biased region" description="Basic and acidic residues" evidence="1">
    <location>
        <begin position="11"/>
        <end position="26"/>
    </location>
</feature>
<gene>
    <name evidence="2" type="ORF">CPIN18021_0240</name>
</gene>
<accession>A0A1S6U6L1</accession>
<protein>
    <submittedName>
        <fullName evidence="2">Uncharacterized protein</fullName>
    </submittedName>
</protein>
<proteinExistence type="predicted"/>
<reference evidence="3" key="1">
    <citation type="submission" date="2016-09" db="EMBL/GenBank/DDBJ databases">
        <title>Comparative genomics of the Campylobacter concisus group.</title>
        <authorList>
            <person name="Miller W.G."/>
            <person name="Yee E."/>
            <person name="Chapman M.H."/>
            <person name="Huynh S."/>
            <person name="Bono J.L."/>
            <person name="On S.L.W."/>
            <person name="StLeger J."/>
            <person name="Foster G."/>
            <person name="Parker C.T."/>
        </authorList>
    </citation>
    <scope>NUCLEOTIDE SEQUENCE [LARGE SCALE GENOMIC DNA]</scope>
    <source>
        <strain evidence="3">RM18021</strain>
    </source>
</reference>
<sequence length="59" mass="6610">MLNTTSTKKVGTRDKGEGGDQARDWSKWQSQTRGSCAKTSQVSKDQLKKRKNGFVFFLG</sequence>
<keyword evidence="3" id="KW-1185">Reference proteome</keyword>
<dbReference type="AlphaFoldDB" id="A0A1S6U6L1"/>